<dbReference type="PANTHER" id="PTHR21301">
    <property type="entry name" value="REVERSE TRANSCRIPTASE"/>
    <property type="match status" value="1"/>
</dbReference>
<sequence length="455" mass="51243">MQNQLAQQLILIQFLSSTLGPFPCVPPFDPVSFYINLIANSTCKARFYSFAIKHSVVPQEVHALFGYASPSMRHAKRICRILRSELWRQVRFYRSCLSVLAGCDNRQLGHSPRYRSFLAAASQMTEFLWGTYVPHLKSLRTPRTPWKGESVSLLGDVALPEDIRSVLEHGPKFCTEPKQRGENMVANIQDIAAKAQEDDRSRCIEDCMDVLLKTGSPSTRSFNVSHIVKFFRQNDLYLLISDKEGGFVASSKDVYLEKAQKAVDKNFNCLKGYKAKTVKAKALQLCHRMDLDQLRKQITAAKNDQLQMFFTAKTHKEGCPFRVIVTEKGSWQGSMSRFLLRSLSALKLNDPFLITNSEAVIEYLKQDAIKVKFGLSLDVENLFYSVPHKGMFEAVGNCIEANGNVAFQNQCGLPVESFLGLLKFYLTSTVVVFNNHSYIQKQGICIGSCVAPCTV</sequence>
<evidence type="ECO:0000256" key="1">
    <source>
        <dbReference type="SAM" id="SignalP"/>
    </source>
</evidence>
<dbReference type="AlphaFoldDB" id="A0A147BKD5"/>
<reference evidence="2" key="1">
    <citation type="journal article" date="2018" name="PLoS Negl. Trop. Dis.">
        <title>Sialome diversity of ticks revealed by RNAseq of single tick salivary glands.</title>
        <authorList>
            <person name="Perner J."/>
            <person name="Kropackova S."/>
            <person name="Kopacek P."/>
            <person name="Ribeiro J.M."/>
        </authorList>
    </citation>
    <scope>NUCLEOTIDE SEQUENCE</scope>
    <source>
        <strain evidence="2">Siblings of single egg batch collected in Ceske Budejovice</strain>
        <tissue evidence="2">Salivary glands</tissue>
    </source>
</reference>
<proteinExistence type="predicted"/>
<feature type="chain" id="PRO_5007542689" evidence="1">
    <location>
        <begin position="21"/>
        <end position="455"/>
    </location>
</feature>
<protein>
    <submittedName>
        <fullName evidence="2">Putative tick transposon</fullName>
    </submittedName>
</protein>
<accession>A0A147BKD5</accession>
<name>A0A147BKD5_IXORI</name>
<dbReference type="EMBL" id="GEGO01004145">
    <property type="protein sequence ID" value="JAR91259.1"/>
    <property type="molecule type" value="Transcribed_RNA"/>
</dbReference>
<evidence type="ECO:0000313" key="2">
    <source>
        <dbReference type="EMBL" id="JAR91259.1"/>
    </source>
</evidence>
<dbReference type="PANTHER" id="PTHR21301:SF10">
    <property type="entry name" value="REVERSE TRANSCRIPTASE DOMAIN-CONTAINING PROTEIN"/>
    <property type="match status" value="1"/>
</dbReference>
<keyword evidence="1" id="KW-0732">Signal</keyword>
<organism evidence="2">
    <name type="scientific">Ixodes ricinus</name>
    <name type="common">Common tick</name>
    <name type="synonym">Acarus ricinus</name>
    <dbReference type="NCBI Taxonomy" id="34613"/>
    <lineage>
        <taxon>Eukaryota</taxon>
        <taxon>Metazoa</taxon>
        <taxon>Ecdysozoa</taxon>
        <taxon>Arthropoda</taxon>
        <taxon>Chelicerata</taxon>
        <taxon>Arachnida</taxon>
        <taxon>Acari</taxon>
        <taxon>Parasitiformes</taxon>
        <taxon>Ixodida</taxon>
        <taxon>Ixodoidea</taxon>
        <taxon>Ixodidae</taxon>
        <taxon>Ixodinae</taxon>
        <taxon>Ixodes</taxon>
    </lineage>
</organism>
<feature type="signal peptide" evidence="1">
    <location>
        <begin position="1"/>
        <end position="20"/>
    </location>
</feature>